<keyword evidence="5 10" id="KW-0067">ATP-binding</keyword>
<sequence length="208" mass="22850">MKIYTKTGDKGTSALYNGERRPKDDLVFEALGSTDELSSLLGLAREYCLEEGNGLETRLEKVQCILQDIGSNIATPRATSGPSKLGMNYPYDRTVRFNIGKTAFDDGGHLTKELEVWIDEMSESLPPLKNFILPSGGKASSTLHLARSVCRRAERHIVPLVGQGQVDTSSQIYLNRLSDALFTAARAASKNSGRDEVIYRRPTPDRGA</sequence>
<dbReference type="InterPro" id="IPR036451">
    <property type="entry name" value="CblAdoTrfase-like_sf"/>
</dbReference>
<evidence type="ECO:0000256" key="2">
    <source>
        <dbReference type="ARBA" id="ARBA00011233"/>
    </source>
</evidence>
<evidence type="ECO:0000256" key="6">
    <source>
        <dbReference type="ARBA" id="ARBA00051988"/>
    </source>
</evidence>
<protein>
    <recommendedName>
        <fullName evidence="8">Corrinoid adenosyltransferase MMAB</fullName>
    </recommendedName>
    <alternativeName>
        <fullName evidence="9">ATP:co(I)rrinoid adenosyltransferase MMAB</fullName>
    </alternativeName>
</protein>
<dbReference type="FunFam" id="1.20.1200.10:FF:000001">
    <property type="entry name" value="Cob(I)yrinic acid a,c-diamide adenosyltransferase"/>
    <property type="match status" value="1"/>
</dbReference>
<reference evidence="13" key="1">
    <citation type="journal article" date="2018" name="Nat. Microbiol.">
        <title>Leveraging single-cell genomics to expand the fungal tree of life.</title>
        <authorList>
            <person name="Ahrendt S.R."/>
            <person name="Quandt C.A."/>
            <person name="Ciobanu D."/>
            <person name="Clum A."/>
            <person name="Salamov A."/>
            <person name="Andreopoulos B."/>
            <person name="Cheng J.F."/>
            <person name="Woyke T."/>
            <person name="Pelin A."/>
            <person name="Henrissat B."/>
            <person name="Reynolds N.K."/>
            <person name="Benny G.L."/>
            <person name="Smith M.E."/>
            <person name="James T.Y."/>
            <person name="Grigoriev I.V."/>
        </authorList>
    </citation>
    <scope>NUCLEOTIDE SEQUENCE [LARGE SCALE GENOMIC DNA]</scope>
</reference>
<dbReference type="EMBL" id="KZ988177">
    <property type="protein sequence ID" value="RKP12875.1"/>
    <property type="molecule type" value="Genomic_DNA"/>
</dbReference>
<dbReference type="Proteomes" id="UP000267251">
    <property type="component" value="Unassembled WGS sequence"/>
</dbReference>
<comment type="similarity">
    <text evidence="1 10">Belongs to the Cob(I)alamin adenosyltransferase family.</text>
</comment>
<gene>
    <name evidence="12" type="ORF">BJ684DRAFT_16686</name>
</gene>
<dbReference type="Pfam" id="PF01923">
    <property type="entry name" value="Cob_adeno_trans"/>
    <property type="match status" value="1"/>
</dbReference>
<dbReference type="InterPro" id="IPR029499">
    <property type="entry name" value="PduO-typ"/>
</dbReference>
<dbReference type="AlphaFoldDB" id="A0A4P9Y244"/>
<feature type="domain" description="Cobalamin adenosyltransferase-like" evidence="11">
    <location>
        <begin position="3"/>
        <end position="187"/>
    </location>
</feature>
<dbReference type="NCBIfam" id="TIGR00636">
    <property type="entry name" value="PduO_Nterm"/>
    <property type="match status" value="1"/>
</dbReference>
<accession>A0A4P9Y244</accession>
<proteinExistence type="inferred from homology"/>
<dbReference type="SUPFAM" id="SSF89028">
    <property type="entry name" value="Cobalamin adenosyltransferase-like"/>
    <property type="match status" value="1"/>
</dbReference>
<dbReference type="Gene3D" id="1.20.1200.10">
    <property type="entry name" value="Cobalamin adenosyltransferase-like"/>
    <property type="match status" value="1"/>
</dbReference>
<dbReference type="PANTHER" id="PTHR12213:SF0">
    <property type="entry name" value="CORRINOID ADENOSYLTRANSFERASE MMAB"/>
    <property type="match status" value="1"/>
</dbReference>
<keyword evidence="13" id="KW-1185">Reference proteome</keyword>
<evidence type="ECO:0000259" key="11">
    <source>
        <dbReference type="Pfam" id="PF01923"/>
    </source>
</evidence>
<evidence type="ECO:0000256" key="5">
    <source>
        <dbReference type="ARBA" id="ARBA00022840"/>
    </source>
</evidence>
<comment type="catalytic activity">
    <reaction evidence="6">
        <text>cob(I)alamin-[corrinoid adenosyltransferase] + ATP = apo-[corrinoid adenosyltransferase] + adenosylcob(III)alamin + triphosphate</text>
        <dbReference type="Rhea" id="RHEA:56796"/>
        <dbReference type="Rhea" id="RHEA-COMP:14743"/>
        <dbReference type="Rhea" id="RHEA-COMP:14744"/>
        <dbReference type="ChEBI" id="CHEBI:18036"/>
        <dbReference type="ChEBI" id="CHEBI:18408"/>
        <dbReference type="ChEBI" id="CHEBI:30616"/>
        <dbReference type="ChEBI" id="CHEBI:60488"/>
        <dbReference type="ChEBI" id="CHEBI:83228"/>
    </reaction>
    <physiologicalReaction direction="left-to-right" evidence="6">
        <dbReference type="Rhea" id="RHEA:56797"/>
    </physiologicalReaction>
</comment>
<evidence type="ECO:0000256" key="8">
    <source>
        <dbReference type="ARBA" id="ARBA00071654"/>
    </source>
</evidence>
<comment type="function">
    <text evidence="7">Converts cob(I)alamin to adenosylcobalamin (adenosylcob(III)alamin), a coenzyme for methylmalonyl-CoA mutase, therefore participates in the final step of the vitamin B12 conversion. Generates adenosylcobalamin (AdoCbl) and directly delivers the cofactor to MUT in a transfer that is stimulated by ATP-binding to MMAB and gated by MMAA.</text>
</comment>
<evidence type="ECO:0000313" key="12">
    <source>
        <dbReference type="EMBL" id="RKP12875.1"/>
    </source>
</evidence>
<evidence type="ECO:0000256" key="9">
    <source>
        <dbReference type="ARBA" id="ARBA00075216"/>
    </source>
</evidence>
<keyword evidence="4 10" id="KW-0547">Nucleotide-binding</keyword>
<evidence type="ECO:0000256" key="1">
    <source>
        <dbReference type="ARBA" id="ARBA00007487"/>
    </source>
</evidence>
<dbReference type="OrthoDB" id="549173at2759"/>
<evidence type="ECO:0000256" key="3">
    <source>
        <dbReference type="ARBA" id="ARBA00022679"/>
    </source>
</evidence>
<name>A0A4P9Y244_9FUNG</name>
<evidence type="ECO:0000256" key="7">
    <source>
        <dbReference type="ARBA" id="ARBA00056747"/>
    </source>
</evidence>
<evidence type="ECO:0000313" key="13">
    <source>
        <dbReference type="Proteomes" id="UP000267251"/>
    </source>
</evidence>
<evidence type="ECO:0000256" key="4">
    <source>
        <dbReference type="ARBA" id="ARBA00022741"/>
    </source>
</evidence>
<dbReference type="GO" id="GO:0008817">
    <property type="term" value="F:corrinoid adenosyltransferase activity"/>
    <property type="evidence" value="ECO:0007669"/>
    <property type="project" value="TreeGrafter"/>
</dbReference>
<dbReference type="GO" id="GO:0009235">
    <property type="term" value="P:cobalamin metabolic process"/>
    <property type="evidence" value="ECO:0007669"/>
    <property type="project" value="UniProtKB-ARBA"/>
</dbReference>
<dbReference type="PANTHER" id="PTHR12213">
    <property type="entry name" value="CORRINOID ADENOSYLTRANSFERASE"/>
    <property type="match status" value="1"/>
</dbReference>
<organism evidence="12 13">
    <name type="scientific">Piptocephalis cylindrospora</name>
    <dbReference type="NCBI Taxonomy" id="1907219"/>
    <lineage>
        <taxon>Eukaryota</taxon>
        <taxon>Fungi</taxon>
        <taxon>Fungi incertae sedis</taxon>
        <taxon>Zoopagomycota</taxon>
        <taxon>Zoopagomycotina</taxon>
        <taxon>Zoopagomycetes</taxon>
        <taxon>Zoopagales</taxon>
        <taxon>Piptocephalidaceae</taxon>
        <taxon>Piptocephalis</taxon>
    </lineage>
</organism>
<comment type="subunit">
    <text evidence="2">Homotrimer.</text>
</comment>
<dbReference type="InterPro" id="IPR016030">
    <property type="entry name" value="CblAdoTrfase-like"/>
</dbReference>
<keyword evidence="3 10" id="KW-0808">Transferase</keyword>
<evidence type="ECO:0000256" key="10">
    <source>
        <dbReference type="RuleBase" id="RU366026"/>
    </source>
</evidence>
<dbReference type="GO" id="GO:0005524">
    <property type="term" value="F:ATP binding"/>
    <property type="evidence" value="ECO:0007669"/>
    <property type="project" value="UniProtKB-UniRule"/>
</dbReference>